<dbReference type="NCBIfam" id="TIGR00278">
    <property type="entry name" value="membrane protein insertion efficiency factor YidD"/>
    <property type="match status" value="1"/>
</dbReference>
<dbReference type="Proteomes" id="UP001597110">
    <property type="component" value="Unassembled WGS sequence"/>
</dbReference>
<comment type="subcellular location">
    <subcellularLocation>
        <location evidence="1">Cell membrane</location>
        <topology evidence="1">Peripheral membrane protein</topology>
        <orientation evidence="1">Cytoplasmic side</orientation>
    </subcellularLocation>
</comment>
<dbReference type="Pfam" id="PF01809">
    <property type="entry name" value="YidD"/>
    <property type="match status" value="1"/>
</dbReference>
<evidence type="ECO:0000256" key="2">
    <source>
        <dbReference type="SAM" id="MobiDB-lite"/>
    </source>
</evidence>
<protein>
    <recommendedName>
        <fullName evidence="1">Putative membrane protein insertion efficiency factor</fullName>
    </recommendedName>
</protein>
<reference evidence="4" key="1">
    <citation type="journal article" date="2019" name="Int. J. Syst. Evol. Microbiol.">
        <title>The Global Catalogue of Microorganisms (GCM) 10K type strain sequencing project: providing services to taxonomists for standard genome sequencing and annotation.</title>
        <authorList>
            <consortium name="The Broad Institute Genomics Platform"/>
            <consortium name="The Broad Institute Genome Sequencing Center for Infectious Disease"/>
            <person name="Wu L."/>
            <person name="Ma J."/>
        </authorList>
    </citation>
    <scope>NUCLEOTIDE SEQUENCE [LARGE SCALE GENOMIC DNA]</scope>
    <source>
        <strain evidence="4">CCUG 55585</strain>
    </source>
</reference>
<proteinExistence type="inferred from homology"/>
<comment type="similarity">
    <text evidence="1">Belongs to the UPF0161 family.</text>
</comment>
<evidence type="ECO:0000313" key="4">
    <source>
        <dbReference type="Proteomes" id="UP001597110"/>
    </source>
</evidence>
<dbReference type="PANTHER" id="PTHR33383">
    <property type="entry name" value="MEMBRANE PROTEIN INSERTION EFFICIENCY FACTOR-RELATED"/>
    <property type="match status" value="1"/>
</dbReference>
<keyword evidence="1" id="KW-0472">Membrane</keyword>
<organism evidence="3 4">
    <name type="scientific">Lysobacter brunescens</name>
    <dbReference type="NCBI Taxonomy" id="262323"/>
    <lineage>
        <taxon>Bacteria</taxon>
        <taxon>Pseudomonadati</taxon>
        <taxon>Pseudomonadota</taxon>
        <taxon>Gammaproteobacteria</taxon>
        <taxon>Lysobacterales</taxon>
        <taxon>Lysobacteraceae</taxon>
        <taxon>Lysobacter</taxon>
    </lineage>
</organism>
<dbReference type="HAMAP" id="MF_00386">
    <property type="entry name" value="UPF0161_YidD"/>
    <property type="match status" value="1"/>
</dbReference>
<evidence type="ECO:0000313" key="3">
    <source>
        <dbReference type="EMBL" id="MFD0727290.1"/>
    </source>
</evidence>
<comment type="caution">
    <text evidence="3">The sequence shown here is derived from an EMBL/GenBank/DDBJ whole genome shotgun (WGS) entry which is preliminary data.</text>
</comment>
<accession>A0ABW2YJH0</accession>
<keyword evidence="1" id="KW-1003">Cell membrane</keyword>
<feature type="region of interest" description="Disordered" evidence="2">
    <location>
        <begin position="63"/>
        <end position="87"/>
    </location>
</feature>
<keyword evidence="4" id="KW-1185">Reference proteome</keyword>
<comment type="function">
    <text evidence="1">Could be involved in insertion of integral membrane proteins into the membrane.</text>
</comment>
<dbReference type="RefSeq" id="WP_386825873.1">
    <property type="nucleotide sequence ID" value="NZ_JBHTIF010000005.1"/>
</dbReference>
<dbReference type="PANTHER" id="PTHR33383:SF1">
    <property type="entry name" value="MEMBRANE PROTEIN INSERTION EFFICIENCY FACTOR-RELATED"/>
    <property type="match status" value="1"/>
</dbReference>
<name>A0ABW2YJH0_9GAMM</name>
<evidence type="ECO:0000256" key="1">
    <source>
        <dbReference type="HAMAP-Rule" id="MF_00386"/>
    </source>
</evidence>
<dbReference type="InterPro" id="IPR002696">
    <property type="entry name" value="Membr_insert_effic_factor_YidD"/>
</dbReference>
<feature type="compositionally biased region" description="Basic and acidic residues" evidence="2">
    <location>
        <begin position="68"/>
        <end position="87"/>
    </location>
</feature>
<dbReference type="SMART" id="SM01234">
    <property type="entry name" value="Haemolytic"/>
    <property type="match status" value="1"/>
</dbReference>
<sequence length="87" mass="9937">MIDRLLIVALRFYKRWVSPMLGQRCRFVPTCSEYSMTAIERFGAVHGSWLTVRRLARCHPLCPGGHDPVPERPAADSSRNDRPSSRP</sequence>
<gene>
    <name evidence="3" type="primary">yidD</name>
    <name evidence="3" type="ORF">ACFQ0E_16975</name>
</gene>
<dbReference type="EMBL" id="JBHTIF010000005">
    <property type="protein sequence ID" value="MFD0727290.1"/>
    <property type="molecule type" value="Genomic_DNA"/>
</dbReference>